<feature type="compositionally biased region" description="Low complexity" evidence="1">
    <location>
        <begin position="40"/>
        <end position="55"/>
    </location>
</feature>
<dbReference type="AlphaFoldDB" id="A0A9W7CF71"/>
<comment type="caution">
    <text evidence="2">The sequence shown here is derived from an EMBL/GenBank/DDBJ whole genome shotgun (WGS) entry which is preliminary data.</text>
</comment>
<evidence type="ECO:0000313" key="3">
    <source>
        <dbReference type="Proteomes" id="UP001165122"/>
    </source>
</evidence>
<feature type="compositionally biased region" description="Polar residues" evidence="1">
    <location>
        <begin position="218"/>
        <end position="230"/>
    </location>
</feature>
<reference evidence="3" key="1">
    <citation type="journal article" date="2023" name="Commun. Biol.">
        <title>Genome analysis of Parmales, the sister group of diatoms, reveals the evolutionary specialization of diatoms from phago-mixotrophs to photoautotrophs.</title>
        <authorList>
            <person name="Ban H."/>
            <person name="Sato S."/>
            <person name="Yoshikawa S."/>
            <person name="Yamada K."/>
            <person name="Nakamura Y."/>
            <person name="Ichinomiya M."/>
            <person name="Sato N."/>
            <person name="Blanc-Mathieu R."/>
            <person name="Endo H."/>
            <person name="Kuwata A."/>
            <person name="Ogata H."/>
        </authorList>
    </citation>
    <scope>NUCLEOTIDE SEQUENCE [LARGE SCALE GENOMIC DNA]</scope>
    <source>
        <strain evidence="3">NIES 3700</strain>
    </source>
</reference>
<feature type="region of interest" description="Disordered" evidence="1">
    <location>
        <begin position="329"/>
        <end position="348"/>
    </location>
</feature>
<feature type="compositionally biased region" description="Polar residues" evidence="1">
    <location>
        <begin position="185"/>
        <end position="197"/>
    </location>
</feature>
<feature type="compositionally biased region" description="Polar residues" evidence="1">
    <location>
        <begin position="329"/>
        <end position="341"/>
    </location>
</feature>
<feature type="region of interest" description="Disordered" evidence="1">
    <location>
        <begin position="113"/>
        <end position="139"/>
    </location>
</feature>
<gene>
    <name evidence="2" type="ORF">TrLO_g6348</name>
</gene>
<feature type="compositionally biased region" description="Polar residues" evidence="1">
    <location>
        <begin position="21"/>
        <end position="35"/>
    </location>
</feature>
<protein>
    <submittedName>
        <fullName evidence="2">Uncharacterized protein</fullName>
    </submittedName>
</protein>
<feature type="compositionally biased region" description="Low complexity" evidence="1">
    <location>
        <begin position="292"/>
        <end position="309"/>
    </location>
</feature>
<feature type="region of interest" description="Disordered" evidence="1">
    <location>
        <begin position="20"/>
        <end position="82"/>
    </location>
</feature>
<sequence>MPFFHSARPFRTSPILKQRIIPSSPQSSAPKTSLPTGFGTLVSTPSSSSVCPSLCDTDNDSESNSGCASNMSRSSYSSSNTAMSNSITSSKFHVSSFDLAQYQSCIDFDPTSASNINNSSRRQRAFSTPNPPTQPSNDDEYGHFIDILPPPPRPPLLPTTIPVNEPAVKSLLPPSIRDLFWTPFDSGTGNPTTSSNPQPRPRNTRLGANKRVEVKFRQPTQGFKPNTTRGCSKRSIINPSTSINININNNSNNNSSPRSSLSSSGRMSPPAQPTLRISESVNSSRGHDSPRDSSTQSSTSTSPVNSPPTMTKHGRFEVRDEYDDYSLTIETISSSPPTNLPNWGIFSE</sequence>
<feature type="compositionally biased region" description="Polar residues" evidence="1">
    <location>
        <begin position="275"/>
        <end position="284"/>
    </location>
</feature>
<organism evidence="2 3">
    <name type="scientific">Triparma laevis f. longispina</name>
    <dbReference type="NCBI Taxonomy" id="1714387"/>
    <lineage>
        <taxon>Eukaryota</taxon>
        <taxon>Sar</taxon>
        <taxon>Stramenopiles</taxon>
        <taxon>Ochrophyta</taxon>
        <taxon>Bolidophyceae</taxon>
        <taxon>Parmales</taxon>
        <taxon>Triparmaceae</taxon>
        <taxon>Triparma</taxon>
    </lineage>
</organism>
<feature type="compositionally biased region" description="Low complexity" evidence="1">
    <location>
        <begin position="68"/>
        <end position="82"/>
    </location>
</feature>
<name>A0A9W7CF71_9STRA</name>
<feature type="compositionally biased region" description="Polar residues" evidence="1">
    <location>
        <begin position="113"/>
        <end position="128"/>
    </location>
</feature>
<proteinExistence type="predicted"/>
<keyword evidence="3" id="KW-1185">Reference proteome</keyword>
<evidence type="ECO:0000313" key="2">
    <source>
        <dbReference type="EMBL" id="GMI03481.1"/>
    </source>
</evidence>
<dbReference type="OrthoDB" id="10639246at2759"/>
<feature type="region of interest" description="Disordered" evidence="1">
    <location>
        <begin position="182"/>
        <end position="317"/>
    </location>
</feature>
<dbReference type="Proteomes" id="UP001165122">
    <property type="component" value="Unassembled WGS sequence"/>
</dbReference>
<evidence type="ECO:0000256" key="1">
    <source>
        <dbReference type="SAM" id="MobiDB-lite"/>
    </source>
</evidence>
<accession>A0A9W7CF71</accession>
<feature type="compositionally biased region" description="Low complexity" evidence="1">
    <location>
        <begin position="235"/>
        <end position="264"/>
    </location>
</feature>
<dbReference type="EMBL" id="BRXW01000058">
    <property type="protein sequence ID" value="GMI03481.1"/>
    <property type="molecule type" value="Genomic_DNA"/>
</dbReference>